<reference evidence="1 2" key="1">
    <citation type="submission" date="2018-01" db="EMBL/GenBank/DDBJ databases">
        <authorList>
            <person name="Gaut B.S."/>
            <person name="Morton B.R."/>
            <person name="Clegg M.T."/>
            <person name="Duvall M.R."/>
        </authorList>
    </citation>
    <scope>NUCLEOTIDE SEQUENCE [LARGE SCALE GENOMIC DNA]</scope>
    <source>
        <strain evidence="1">GP69</strain>
    </source>
</reference>
<dbReference type="InterPro" id="IPR022476">
    <property type="entry name" value="Spore_YabP/YqfC"/>
</dbReference>
<gene>
    <name evidence="1" type="ORF">AMURIS_03422</name>
</gene>
<evidence type="ECO:0000313" key="2">
    <source>
        <dbReference type="Proteomes" id="UP000236311"/>
    </source>
</evidence>
<keyword evidence="2" id="KW-1185">Reference proteome</keyword>
<evidence type="ECO:0000313" key="1">
    <source>
        <dbReference type="EMBL" id="SOY30691.1"/>
    </source>
</evidence>
<dbReference type="EMBL" id="OFSM01000018">
    <property type="protein sequence ID" value="SOY30691.1"/>
    <property type="molecule type" value="Genomic_DNA"/>
</dbReference>
<organism evidence="1 2">
    <name type="scientific">Acetatifactor muris</name>
    <dbReference type="NCBI Taxonomy" id="879566"/>
    <lineage>
        <taxon>Bacteria</taxon>
        <taxon>Bacillati</taxon>
        <taxon>Bacillota</taxon>
        <taxon>Clostridia</taxon>
        <taxon>Lachnospirales</taxon>
        <taxon>Lachnospiraceae</taxon>
        <taxon>Acetatifactor</taxon>
    </lineage>
</organism>
<dbReference type="Proteomes" id="UP000236311">
    <property type="component" value="Unassembled WGS sequence"/>
</dbReference>
<dbReference type="AlphaFoldDB" id="A0A2K4ZJP0"/>
<dbReference type="OrthoDB" id="2989236at2"/>
<proteinExistence type="predicted"/>
<name>A0A2K4ZJP0_9FIRM</name>
<dbReference type="Pfam" id="PF07873">
    <property type="entry name" value="YabP"/>
    <property type="match status" value="1"/>
</dbReference>
<dbReference type="RefSeq" id="WP_103240700.1">
    <property type="nucleotide sequence ID" value="NZ_CANRXC010000020.1"/>
</dbReference>
<sequence>MKKNNNRIQKNESRKSETRKETIIESLKFPKDICMGAIKVTMTGNREAWIENYRGILEYTECLILLQGKTCQVCFEGTGLTVDYYTNEDMKISGCISCIKYI</sequence>
<protein>
    <submittedName>
        <fullName evidence="1">YabP family protein</fullName>
    </submittedName>
</protein>
<accession>A0A2K4ZJP0</accession>